<dbReference type="InterPro" id="IPR032675">
    <property type="entry name" value="LRR_dom_sf"/>
</dbReference>
<dbReference type="GO" id="GO:0006952">
    <property type="term" value="P:defense response"/>
    <property type="evidence" value="ECO:0007669"/>
    <property type="project" value="UniProtKB-KW"/>
</dbReference>
<protein>
    <submittedName>
        <fullName evidence="2">Uncharacterized protein</fullName>
    </submittedName>
</protein>
<dbReference type="PANTHER" id="PTHR36766">
    <property type="entry name" value="PLANT BROAD-SPECTRUM MILDEW RESISTANCE PROTEIN RPW8"/>
    <property type="match status" value="1"/>
</dbReference>
<evidence type="ECO:0000256" key="1">
    <source>
        <dbReference type="ARBA" id="ARBA00022821"/>
    </source>
</evidence>
<comment type="caution">
    <text evidence="2">The sequence shown here is derived from an EMBL/GenBank/DDBJ whole genome shotgun (WGS) entry which is preliminary data.</text>
</comment>
<dbReference type="EMBL" id="JAAGAX010000010">
    <property type="protein sequence ID" value="KAF2302600.1"/>
    <property type="molecule type" value="Genomic_DNA"/>
</dbReference>
<evidence type="ECO:0000313" key="2">
    <source>
        <dbReference type="EMBL" id="KAF2302600.1"/>
    </source>
</evidence>
<organism evidence="2 3">
    <name type="scientific">Hevea brasiliensis</name>
    <name type="common">Para rubber tree</name>
    <name type="synonym">Siphonia brasiliensis</name>
    <dbReference type="NCBI Taxonomy" id="3981"/>
    <lineage>
        <taxon>Eukaryota</taxon>
        <taxon>Viridiplantae</taxon>
        <taxon>Streptophyta</taxon>
        <taxon>Embryophyta</taxon>
        <taxon>Tracheophyta</taxon>
        <taxon>Spermatophyta</taxon>
        <taxon>Magnoliopsida</taxon>
        <taxon>eudicotyledons</taxon>
        <taxon>Gunneridae</taxon>
        <taxon>Pentapetalae</taxon>
        <taxon>rosids</taxon>
        <taxon>fabids</taxon>
        <taxon>Malpighiales</taxon>
        <taxon>Euphorbiaceae</taxon>
        <taxon>Crotonoideae</taxon>
        <taxon>Micrandreae</taxon>
        <taxon>Hevea</taxon>
    </lineage>
</organism>
<keyword evidence="1" id="KW-0611">Plant defense</keyword>
<evidence type="ECO:0000313" key="3">
    <source>
        <dbReference type="Proteomes" id="UP000467840"/>
    </source>
</evidence>
<dbReference type="AlphaFoldDB" id="A0A6A6LMF3"/>
<dbReference type="Proteomes" id="UP000467840">
    <property type="component" value="Chromosome 4"/>
</dbReference>
<gene>
    <name evidence="2" type="ORF">GH714_039009</name>
</gene>
<dbReference type="Gene3D" id="3.80.10.10">
    <property type="entry name" value="Ribonuclease Inhibitor"/>
    <property type="match status" value="2"/>
</dbReference>
<keyword evidence="3" id="KW-1185">Reference proteome</keyword>
<name>A0A6A6LMF3_HEVBR</name>
<reference evidence="2 3" key="1">
    <citation type="journal article" date="2020" name="Mol. Plant">
        <title>The Chromosome-Based Rubber Tree Genome Provides New Insights into Spurge Genome Evolution and Rubber Biosynthesis.</title>
        <authorList>
            <person name="Liu J."/>
            <person name="Shi C."/>
            <person name="Shi C.C."/>
            <person name="Li W."/>
            <person name="Zhang Q.J."/>
            <person name="Zhang Y."/>
            <person name="Li K."/>
            <person name="Lu H.F."/>
            <person name="Shi C."/>
            <person name="Zhu S.T."/>
            <person name="Xiao Z.Y."/>
            <person name="Nan H."/>
            <person name="Yue Y."/>
            <person name="Zhu X.G."/>
            <person name="Wu Y."/>
            <person name="Hong X.N."/>
            <person name="Fan G.Y."/>
            <person name="Tong Y."/>
            <person name="Zhang D."/>
            <person name="Mao C.L."/>
            <person name="Liu Y.L."/>
            <person name="Hao S.J."/>
            <person name="Liu W.Q."/>
            <person name="Lv M.Q."/>
            <person name="Zhang H.B."/>
            <person name="Liu Y."/>
            <person name="Hu-Tang G.R."/>
            <person name="Wang J.P."/>
            <person name="Wang J.H."/>
            <person name="Sun Y.H."/>
            <person name="Ni S.B."/>
            <person name="Chen W.B."/>
            <person name="Zhang X.C."/>
            <person name="Jiao Y.N."/>
            <person name="Eichler E.E."/>
            <person name="Li G.H."/>
            <person name="Liu X."/>
            <person name="Gao L.Z."/>
        </authorList>
    </citation>
    <scope>NUCLEOTIDE SEQUENCE [LARGE SCALE GENOMIC DNA]</scope>
    <source>
        <strain evidence="3">cv. GT1</strain>
        <tissue evidence="2">Leaf</tissue>
    </source>
</reference>
<sequence>MRCVKIMNCSPLVSFGGGEEEEQQHHGLPCSLKILELVDCKILKRPSLSSLTSMKELHIENCPGLVSFSQTSLPSTLKKLCIGSCGDLRCLLEEGKELHSVAETFSDSMFIEHLEIRYCGNLASLPGNLNKLSQLREITIYKCPRFVSFPEDGLPVTNLRKFYIGWCERLEALPRQMQNLTSLLELDIHACPGIVSFPEEGFPTKITSLSMTNLIICNSLFEWGLHKLTSLTHLFITGGCPTVVCFPQEEIGMMLPASLTSLSIVNFPNLKYVALHSLSFLEELFISNCPKLTSLPEKYLPHSLLELYIRDCPLRKERPKMASFMNPGFITMCRTGQQDGPRKFPLLLEKRKGNCKRQEIFKIDHIPCVYIDNKFIHDQEDEE</sequence>
<dbReference type="PANTHER" id="PTHR36766:SF40">
    <property type="entry name" value="DISEASE RESISTANCE PROTEIN RGA3"/>
    <property type="match status" value="1"/>
</dbReference>
<accession>A0A6A6LMF3</accession>
<dbReference type="SUPFAM" id="SSF52058">
    <property type="entry name" value="L domain-like"/>
    <property type="match status" value="1"/>
</dbReference>
<proteinExistence type="predicted"/>